<dbReference type="EMBL" id="JBHFQA010000007">
    <property type="protein sequence ID" value="KAL2096216.1"/>
    <property type="molecule type" value="Genomic_DNA"/>
</dbReference>
<dbReference type="GO" id="GO:0046872">
    <property type="term" value="F:metal ion binding"/>
    <property type="evidence" value="ECO:0007669"/>
    <property type="project" value="UniProtKB-KW"/>
</dbReference>
<keyword evidence="5" id="KW-0597">Phosphoprotein</keyword>
<evidence type="ECO:0000256" key="11">
    <source>
        <dbReference type="ARBA" id="ARBA00022842"/>
    </source>
</evidence>
<evidence type="ECO:0000256" key="3">
    <source>
        <dbReference type="ARBA" id="ARBA00012513"/>
    </source>
</evidence>
<keyword evidence="11" id="KW-0460">Magnesium</keyword>
<keyword evidence="18" id="KW-1185">Reference proteome</keyword>
<feature type="region of interest" description="Disordered" evidence="14">
    <location>
        <begin position="1044"/>
        <end position="1096"/>
    </location>
</feature>
<comment type="catalytic activity">
    <reaction evidence="12">
        <text>L-threonyl-[protein] + ATP = O-phospho-L-threonyl-[protein] + ADP + H(+)</text>
        <dbReference type="Rhea" id="RHEA:46608"/>
        <dbReference type="Rhea" id="RHEA-COMP:11060"/>
        <dbReference type="Rhea" id="RHEA-COMP:11605"/>
        <dbReference type="ChEBI" id="CHEBI:15378"/>
        <dbReference type="ChEBI" id="CHEBI:30013"/>
        <dbReference type="ChEBI" id="CHEBI:30616"/>
        <dbReference type="ChEBI" id="CHEBI:61977"/>
        <dbReference type="ChEBI" id="CHEBI:456216"/>
        <dbReference type="EC" id="2.7.11.1"/>
    </reaction>
</comment>
<evidence type="ECO:0000256" key="1">
    <source>
        <dbReference type="ARBA" id="ARBA00001946"/>
    </source>
</evidence>
<keyword evidence="10" id="KW-0067">ATP-binding</keyword>
<feature type="compositionally biased region" description="Polar residues" evidence="14">
    <location>
        <begin position="981"/>
        <end position="991"/>
    </location>
</feature>
<comment type="catalytic activity">
    <reaction evidence="13">
        <text>L-seryl-[protein] + ATP = O-phospho-L-seryl-[protein] + ADP + H(+)</text>
        <dbReference type="Rhea" id="RHEA:17989"/>
        <dbReference type="Rhea" id="RHEA-COMP:9863"/>
        <dbReference type="Rhea" id="RHEA-COMP:11604"/>
        <dbReference type="ChEBI" id="CHEBI:15378"/>
        <dbReference type="ChEBI" id="CHEBI:29999"/>
        <dbReference type="ChEBI" id="CHEBI:30616"/>
        <dbReference type="ChEBI" id="CHEBI:83421"/>
        <dbReference type="ChEBI" id="CHEBI:456216"/>
        <dbReference type="EC" id="2.7.11.1"/>
    </reaction>
</comment>
<evidence type="ECO:0000256" key="9">
    <source>
        <dbReference type="ARBA" id="ARBA00022777"/>
    </source>
</evidence>
<feature type="compositionally biased region" description="Basic and acidic residues" evidence="14">
    <location>
        <begin position="30"/>
        <end position="40"/>
    </location>
</feature>
<protein>
    <recommendedName>
        <fullName evidence="3">non-specific serine/threonine protein kinase</fullName>
        <ecNumber evidence="3">2.7.11.1</ecNumber>
    </recommendedName>
</protein>
<evidence type="ECO:0000256" key="6">
    <source>
        <dbReference type="ARBA" id="ARBA00022679"/>
    </source>
</evidence>
<sequence>MLGQGTGAWWAGGPAVVLGTAPPCVALERSGAEQKEDKGGPDGAPDSGKGKNLCRAGREVPRAQDAEAIKEICPALSPAEPGSRPCLSHVPSEVAIKIVDKTQLDDENLKKIFREVQIMKMLRHPHIIRLYQVMETERMIYLVTEYASGGEIFDHLVAHGRMAEKDARRKFKQIVAAVHFCHCRNIVHRDLKAENLLLDHNLNIKIADFGFSNLFSRGQLLKTWCGSPPYAAPELFEGKEYDGPKVDIWSLGVVLYVLVCGALPFDGSTLQNLRARVLSGKFRIPFFMSTDCEYLIRHMLVLDPSRRLSMEQICKNKWMRQGDPDPEFERLIAECEQVKTERETELINEQVLLAMSEMGLDRERTLQSLHTDAYDHYSAIYSLLSERLKKHKTLRLPPPAPRPMGYPLSVQDQASPVSMNVPHVQLINPENQIVEPDGSMTLDSDEGEEPSPEAMARYLSMRRHTVGVPDPRTEMQEELQKLTPGFPRAVPQPPFPTLAPTPMGPMHTLMPTQSLQPTQQLEYKEQCLLQPPTLQLLNGMGPLGRRASDGGANIQLHAQQLLKRPRGQQSPLVASPHPIPAVAPVDEEGSDGEPDQEAVQRYLANSSKRHTMHAPMSMGPGTELPNDPQRPQCARQWGWVPEQHPRTSYKDSNTLHLPMERFSPVRRFSDGAATIQAIKAHLENSTLIRQLKQECEQLQKMYAGPQDEKLLEHTQQQHMKYQQEQQILHQQIQALSLGHGESQPGHLTHQLQRLRIQPSSPPPTHPSNHLFRQPNQSPPPGATGMMQGHGGMPGVQYQHAPSLYQPSEGSPPPTSLSRMALPNQQQQQPAGPARAAVGLAQGLPQQQQVTIQVQEVELGGGAQRQGFLSTPCGHRVLGKQLSADNAETHSRSLSRFQCSSTAYDQSQFNPHLFGEGARAAPGASMVGSYNPYLQGASLKVPGLEGYQGGAGAGGPVGSYGSPSALQQALLSPTPMEYQRQAQPHVTPTLQGLLSPRHSLTGHDPRLPPQDLAALLKRQSQPRAAPTPPAAPQDYGELLLLRQLGQGDPLEPPPPGPPGVAPGAQLGQQYHPLLQIRQPDCQPGPGPLGHSESMEEDEVPAGHHYGHEGLLAKAAVACAEPHELLGPPRGATPPYASPTHRHAYMRSATARDSGSEHVDCRTVVGQVMEGHDHNGVGYGARGPQGGDGYRARGSLQRHHTIQTCDDAYDQAEPMSGMSLLAGKALSSARMSDILSQSSLTGSQQLHQREESVCDVEGELHSAACYPSSCTSDMLLSYKPPDLQYSMEQAGV</sequence>
<dbReference type="InterPro" id="IPR015940">
    <property type="entry name" value="UBA"/>
</dbReference>
<evidence type="ECO:0000256" key="8">
    <source>
        <dbReference type="ARBA" id="ARBA00022741"/>
    </source>
</evidence>
<evidence type="ECO:0000313" key="17">
    <source>
        <dbReference type="EMBL" id="KAL2096216.1"/>
    </source>
</evidence>
<evidence type="ECO:0000256" key="7">
    <source>
        <dbReference type="ARBA" id="ARBA00022723"/>
    </source>
</evidence>
<dbReference type="Pfam" id="PF00069">
    <property type="entry name" value="Pkinase"/>
    <property type="match status" value="1"/>
</dbReference>
<name>A0ABD1KAW7_9TELE</name>
<comment type="caution">
    <text evidence="17">The sequence shown here is derived from an EMBL/GenBank/DDBJ whole genome shotgun (WGS) entry which is preliminary data.</text>
</comment>
<evidence type="ECO:0000259" key="15">
    <source>
        <dbReference type="PROSITE" id="PS50011"/>
    </source>
</evidence>
<dbReference type="InterPro" id="IPR057380">
    <property type="entry name" value="UBA_SIK1/2/3"/>
</dbReference>
<comment type="similarity">
    <text evidence="2">Belongs to the protein kinase superfamily. CAMK Ser/Thr protein kinase family. SNF1 subfamily.</text>
</comment>
<dbReference type="SMART" id="SM00220">
    <property type="entry name" value="S_TKc"/>
    <property type="match status" value="1"/>
</dbReference>
<keyword evidence="7" id="KW-0479">Metal-binding</keyword>
<dbReference type="Gene3D" id="1.10.510.10">
    <property type="entry name" value="Transferase(Phosphotransferase) domain 1"/>
    <property type="match status" value="1"/>
</dbReference>
<evidence type="ECO:0000256" key="2">
    <source>
        <dbReference type="ARBA" id="ARBA00006234"/>
    </source>
</evidence>
<comment type="cofactor">
    <cofactor evidence="1">
        <name>Mg(2+)</name>
        <dbReference type="ChEBI" id="CHEBI:18420"/>
    </cofactor>
</comment>
<keyword evidence="8" id="KW-0547">Nucleotide-binding</keyword>
<dbReference type="FunFam" id="3.30.200.20:FF:000003">
    <property type="entry name" value="Non-specific serine/threonine protein kinase"/>
    <property type="match status" value="1"/>
</dbReference>
<dbReference type="GO" id="GO:0005524">
    <property type="term" value="F:ATP binding"/>
    <property type="evidence" value="ECO:0007669"/>
    <property type="project" value="UniProtKB-KW"/>
</dbReference>
<keyword evidence="4" id="KW-0723">Serine/threonine-protein kinase</keyword>
<proteinExistence type="inferred from homology"/>
<dbReference type="PANTHER" id="PTHR24346:SF42">
    <property type="entry name" value="SERINE_THREONINE-PROTEIN KINASE SIK3"/>
    <property type="match status" value="1"/>
</dbReference>
<evidence type="ECO:0000256" key="14">
    <source>
        <dbReference type="SAM" id="MobiDB-lite"/>
    </source>
</evidence>
<dbReference type="SUPFAM" id="SSF56112">
    <property type="entry name" value="Protein kinase-like (PK-like)"/>
    <property type="match status" value="1"/>
</dbReference>
<dbReference type="PROSITE" id="PS00108">
    <property type="entry name" value="PROTEIN_KINASE_ST"/>
    <property type="match status" value="1"/>
</dbReference>
<feature type="region of interest" description="Disordered" evidence="14">
    <location>
        <begin position="756"/>
        <end position="834"/>
    </location>
</feature>
<feature type="compositionally biased region" description="Low complexity" evidence="14">
    <location>
        <begin position="820"/>
        <end position="834"/>
    </location>
</feature>
<feature type="compositionally biased region" description="Acidic residues" evidence="14">
    <location>
        <begin position="585"/>
        <end position="596"/>
    </location>
</feature>
<evidence type="ECO:0000256" key="5">
    <source>
        <dbReference type="ARBA" id="ARBA00022553"/>
    </source>
</evidence>
<gene>
    <name evidence="17" type="ORF">ACEWY4_008364</name>
</gene>
<dbReference type="Proteomes" id="UP001591681">
    <property type="component" value="Unassembled WGS sequence"/>
</dbReference>
<dbReference type="PROSITE" id="PS50011">
    <property type="entry name" value="PROTEIN_KINASE_DOM"/>
    <property type="match status" value="1"/>
</dbReference>
<evidence type="ECO:0000259" key="16">
    <source>
        <dbReference type="PROSITE" id="PS50030"/>
    </source>
</evidence>
<dbReference type="InterPro" id="IPR011009">
    <property type="entry name" value="Kinase-like_dom_sf"/>
</dbReference>
<dbReference type="PANTHER" id="PTHR24346">
    <property type="entry name" value="MAP/MICROTUBULE AFFINITY-REGULATING KINASE"/>
    <property type="match status" value="1"/>
</dbReference>
<dbReference type="PROSITE" id="PS50030">
    <property type="entry name" value="UBA"/>
    <property type="match status" value="1"/>
</dbReference>
<organism evidence="17 18">
    <name type="scientific">Coilia grayii</name>
    <name type="common">Gray's grenadier anchovy</name>
    <dbReference type="NCBI Taxonomy" id="363190"/>
    <lineage>
        <taxon>Eukaryota</taxon>
        <taxon>Metazoa</taxon>
        <taxon>Chordata</taxon>
        <taxon>Craniata</taxon>
        <taxon>Vertebrata</taxon>
        <taxon>Euteleostomi</taxon>
        <taxon>Actinopterygii</taxon>
        <taxon>Neopterygii</taxon>
        <taxon>Teleostei</taxon>
        <taxon>Clupei</taxon>
        <taxon>Clupeiformes</taxon>
        <taxon>Clupeoidei</taxon>
        <taxon>Engraulidae</taxon>
        <taxon>Coilinae</taxon>
        <taxon>Coilia</taxon>
    </lineage>
</organism>
<feature type="region of interest" description="Disordered" evidence="14">
    <location>
        <begin position="981"/>
        <end position="1008"/>
    </location>
</feature>
<keyword evidence="6" id="KW-0808">Transferase</keyword>
<dbReference type="FunFam" id="1.10.510.10:FF:000156">
    <property type="entry name" value="Serine/threonine-protein kinase SIK3 homolog"/>
    <property type="match status" value="1"/>
</dbReference>
<feature type="domain" description="Protein kinase" evidence="15">
    <location>
        <begin position="1"/>
        <end position="319"/>
    </location>
</feature>
<evidence type="ECO:0000256" key="12">
    <source>
        <dbReference type="ARBA" id="ARBA00047899"/>
    </source>
</evidence>
<keyword evidence="9" id="KW-0418">Kinase</keyword>
<feature type="domain" description="UBA" evidence="16">
    <location>
        <begin position="346"/>
        <end position="386"/>
    </location>
</feature>
<dbReference type="InterPro" id="IPR000719">
    <property type="entry name" value="Prot_kinase_dom"/>
</dbReference>
<evidence type="ECO:0000256" key="4">
    <source>
        <dbReference type="ARBA" id="ARBA00022527"/>
    </source>
</evidence>
<feature type="region of interest" description="Disordered" evidence="14">
    <location>
        <begin position="27"/>
        <end position="54"/>
    </location>
</feature>
<evidence type="ECO:0000256" key="10">
    <source>
        <dbReference type="ARBA" id="ARBA00022840"/>
    </source>
</evidence>
<feature type="region of interest" description="Disordered" evidence="14">
    <location>
        <begin position="563"/>
        <end position="596"/>
    </location>
</feature>
<dbReference type="Pfam" id="PF23312">
    <property type="entry name" value="UBA_SIK3"/>
    <property type="match status" value="1"/>
</dbReference>
<evidence type="ECO:0000313" key="18">
    <source>
        <dbReference type="Proteomes" id="UP001591681"/>
    </source>
</evidence>
<dbReference type="InterPro" id="IPR008271">
    <property type="entry name" value="Ser/Thr_kinase_AS"/>
</dbReference>
<evidence type="ECO:0000256" key="13">
    <source>
        <dbReference type="ARBA" id="ARBA00048679"/>
    </source>
</evidence>
<reference evidence="17 18" key="1">
    <citation type="submission" date="2024-09" db="EMBL/GenBank/DDBJ databases">
        <title>A chromosome-level genome assembly of Gray's grenadier anchovy, Coilia grayii.</title>
        <authorList>
            <person name="Fu Z."/>
        </authorList>
    </citation>
    <scope>NUCLEOTIDE SEQUENCE [LARGE SCALE GENOMIC DNA]</scope>
    <source>
        <strain evidence="17">G4</strain>
        <tissue evidence="17">Muscle</tissue>
    </source>
</reference>
<dbReference type="EC" id="2.7.11.1" evidence="3"/>
<dbReference type="GO" id="GO:0004674">
    <property type="term" value="F:protein serine/threonine kinase activity"/>
    <property type="evidence" value="ECO:0007669"/>
    <property type="project" value="UniProtKB-KW"/>
</dbReference>
<accession>A0ABD1KAW7</accession>
<feature type="compositionally biased region" description="Pro residues" evidence="14">
    <location>
        <begin position="1049"/>
        <end position="1059"/>
    </location>
</feature>